<sequence>MATKEFFVDGKSKSFDISNSNQDAQYRNLNLNSHHQFSETDHALSKRVSKGKNITSKKTECSLTGKK</sequence>
<accession>A0AC34GI90</accession>
<protein>
    <submittedName>
        <fullName evidence="2">Uncharacterized protein</fullName>
    </submittedName>
</protein>
<organism evidence="1 2">
    <name type="scientific">Panagrolaimus sp. ES5</name>
    <dbReference type="NCBI Taxonomy" id="591445"/>
    <lineage>
        <taxon>Eukaryota</taxon>
        <taxon>Metazoa</taxon>
        <taxon>Ecdysozoa</taxon>
        <taxon>Nematoda</taxon>
        <taxon>Chromadorea</taxon>
        <taxon>Rhabditida</taxon>
        <taxon>Tylenchina</taxon>
        <taxon>Panagrolaimomorpha</taxon>
        <taxon>Panagrolaimoidea</taxon>
        <taxon>Panagrolaimidae</taxon>
        <taxon>Panagrolaimus</taxon>
    </lineage>
</organism>
<reference evidence="2" key="1">
    <citation type="submission" date="2022-11" db="UniProtKB">
        <authorList>
            <consortium name="WormBaseParasite"/>
        </authorList>
    </citation>
    <scope>IDENTIFICATION</scope>
</reference>
<dbReference type="WBParaSite" id="ES5_v2.g29450.t1">
    <property type="protein sequence ID" value="ES5_v2.g29450.t1"/>
    <property type="gene ID" value="ES5_v2.g29450"/>
</dbReference>
<proteinExistence type="predicted"/>
<evidence type="ECO:0000313" key="1">
    <source>
        <dbReference type="Proteomes" id="UP000887579"/>
    </source>
</evidence>
<dbReference type="Proteomes" id="UP000887579">
    <property type="component" value="Unplaced"/>
</dbReference>
<name>A0AC34GI90_9BILA</name>
<evidence type="ECO:0000313" key="2">
    <source>
        <dbReference type="WBParaSite" id="ES5_v2.g29450.t1"/>
    </source>
</evidence>